<feature type="compositionally biased region" description="Basic residues" evidence="1">
    <location>
        <begin position="219"/>
        <end position="231"/>
    </location>
</feature>
<name>A0A9Q1FT03_SYNKA</name>
<comment type="caution">
    <text evidence="2">The sequence shown here is derived from an EMBL/GenBank/DDBJ whole genome shotgun (WGS) entry which is preliminary data.</text>
</comment>
<gene>
    <name evidence="2" type="ORF">SKAU_G00139580</name>
</gene>
<feature type="region of interest" description="Disordered" evidence="1">
    <location>
        <begin position="150"/>
        <end position="175"/>
    </location>
</feature>
<feature type="compositionally biased region" description="Polar residues" evidence="1">
    <location>
        <begin position="434"/>
        <end position="452"/>
    </location>
</feature>
<evidence type="ECO:0000313" key="3">
    <source>
        <dbReference type="Proteomes" id="UP001152622"/>
    </source>
</evidence>
<accession>A0A9Q1FT03</accession>
<feature type="region of interest" description="Disordered" evidence="1">
    <location>
        <begin position="208"/>
        <end position="258"/>
    </location>
</feature>
<feature type="region of interest" description="Disordered" evidence="1">
    <location>
        <begin position="1"/>
        <end position="42"/>
    </location>
</feature>
<evidence type="ECO:0000256" key="1">
    <source>
        <dbReference type="SAM" id="MobiDB-lite"/>
    </source>
</evidence>
<protein>
    <submittedName>
        <fullName evidence="2">Uncharacterized protein</fullName>
    </submittedName>
</protein>
<dbReference type="Proteomes" id="UP001152622">
    <property type="component" value="Chromosome 4"/>
</dbReference>
<dbReference type="AlphaFoldDB" id="A0A9Q1FT03"/>
<organism evidence="2 3">
    <name type="scientific">Synaphobranchus kaupii</name>
    <name type="common">Kaup's arrowtooth eel</name>
    <dbReference type="NCBI Taxonomy" id="118154"/>
    <lineage>
        <taxon>Eukaryota</taxon>
        <taxon>Metazoa</taxon>
        <taxon>Chordata</taxon>
        <taxon>Craniata</taxon>
        <taxon>Vertebrata</taxon>
        <taxon>Euteleostomi</taxon>
        <taxon>Actinopterygii</taxon>
        <taxon>Neopterygii</taxon>
        <taxon>Teleostei</taxon>
        <taxon>Anguilliformes</taxon>
        <taxon>Synaphobranchidae</taxon>
        <taxon>Synaphobranchus</taxon>
    </lineage>
</organism>
<dbReference type="EMBL" id="JAINUF010000004">
    <property type="protein sequence ID" value="KAJ8365127.1"/>
    <property type="molecule type" value="Genomic_DNA"/>
</dbReference>
<reference evidence="2" key="1">
    <citation type="journal article" date="2023" name="Science">
        <title>Genome structures resolve the early diversification of teleost fishes.</title>
        <authorList>
            <person name="Parey E."/>
            <person name="Louis A."/>
            <person name="Montfort J."/>
            <person name="Bouchez O."/>
            <person name="Roques C."/>
            <person name="Iampietro C."/>
            <person name="Lluch J."/>
            <person name="Castinel A."/>
            <person name="Donnadieu C."/>
            <person name="Desvignes T."/>
            <person name="Floi Bucao C."/>
            <person name="Jouanno E."/>
            <person name="Wen M."/>
            <person name="Mejri S."/>
            <person name="Dirks R."/>
            <person name="Jansen H."/>
            <person name="Henkel C."/>
            <person name="Chen W.J."/>
            <person name="Zahm M."/>
            <person name="Cabau C."/>
            <person name="Klopp C."/>
            <person name="Thompson A.W."/>
            <person name="Robinson-Rechavi M."/>
            <person name="Braasch I."/>
            <person name="Lecointre G."/>
            <person name="Bobe J."/>
            <person name="Postlethwait J.H."/>
            <person name="Berthelot C."/>
            <person name="Roest Crollius H."/>
            <person name="Guiguen Y."/>
        </authorList>
    </citation>
    <scope>NUCLEOTIDE SEQUENCE</scope>
    <source>
        <strain evidence="2">WJC10195</strain>
    </source>
</reference>
<feature type="region of interest" description="Disordered" evidence="1">
    <location>
        <begin position="422"/>
        <end position="452"/>
    </location>
</feature>
<feature type="region of interest" description="Disordered" evidence="1">
    <location>
        <begin position="64"/>
        <end position="93"/>
    </location>
</feature>
<feature type="compositionally biased region" description="Polar residues" evidence="1">
    <location>
        <begin position="232"/>
        <end position="244"/>
    </location>
</feature>
<feature type="compositionally biased region" description="Basic and acidic residues" evidence="1">
    <location>
        <begin position="64"/>
        <end position="78"/>
    </location>
</feature>
<proteinExistence type="predicted"/>
<keyword evidence="3" id="KW-1185">Reference proteome</keyword>
<sequence length="452" mass="49378">MGGQYSRHWGTCTSVWQPSRPRGRAQGRSPLSLRGPTHTPQRWPFSAAQRTRFTARGLLWQRVETKNGGGREKQRQEAALKTSHAAGPGSAGENNALGLVKNANLWLAERQTAVRPSGLQFICMGDRSKMTGVFRSFLELQLQTSFATSRTSEREVTTPRGTGAIRGAPRVKPNHGQVVLKPSAEPIPTFVHGGEARDTAALSRQSRLWCPPAPDAKPLRGHARSSPRSRHVTAQSHGPAQTAASKRETVPDTPVFVPGSDRASVPVSRGYVLTMTWYNSAPPGSLTVRPAPLAEQKPRGQRRSLLAANALSPAGERLRQGASREQRASIAVPSQDRLCFPGFSSFACFRAFQDVFCEGETSRNLLPKAAEEFQARSQGRYSRSRTCAAAPFKRAGRRPRVLRVSRHAGVRGFEGSEKKIRTLASPSASASPTMLESETQRGYVSETQLRRC</sequence>
<evidence type="ECO:0000313" key="2">
    <source>
        <dbReference type="EMBL" id="KAJ8365127.1"/>
    </source>
</evidence>